<evidence type="ECO:0000259" key="9">
    <source>
        <dbReference type="PROSITE" id="PS51180"/>
    </source>
</evidence>
<dbReference type="PROSITE" id="PS50055">
    <property type="entry name" value="TYR_PHOSPHATASE_PTP"/>
    <property type="match status" value="1"/>
</dbReference>
<dbReference type="SMART" id="SM01041">
    <property type="entry name" value="BRO1"/>
    <property type="match status" value="1"/>
</dbReference>
<evidence type="ECO:0000259" key="7">
    <source>
        <dbReference type="PROSITE" id="PS50055"/>
    </source>
</evidence>
<dbReference type="InterPro" id="IPR029021">
    <property type="entry name" value="Prot-tyrosine_phosphatase-like"/>
</dbReference>
<dbReference type="PROSITE" id="PS50056">
    <property type="entry name" value="TYR_PHOSPHATASE_2"/>
    <property type="match status" value="1"/>
</dbReference>
<feature type="coiled-coil region" evidence="5">
    <location>
        <begin position="506"/>
        <end position="533"/>
    </location>
</feature>
<dbReference type="OrthoDB" id="10266451at2759"/>
<feature type="region of interest" description="Disordered" evidence="6">
    <location>
        <begin position="776"/>
        <end position="807"/>
    </location>
</feature>
<dbReference type="GO" id="GO:0005768">
    <property type="term" value="C:endosome"/>
    <property type="evidence" value="ECO:0007669"/>
    <property type="project" value="UniProtKB-SubCell"/>
</dbReference>
<evidence type="ECO:0000256" key="5">
    <source>
        <dbReference type="SAM" id="Coils"/>
    </source>
</evidence>
<dbReference type="Gene3D" id="1.25.40.280">
    <property type="entry name" value="alix/aip1 like domains"/>
    <property type="match status" value="1"/>
</dbReference>
<sequence>METCPKIGMINFDLKTCNYESSDLGEKLSQFILVHYQENPESYTNEINEILKLREEALNASRDFMGLNLMKKYYRQLQFLSNRFPMKAGEACEFEISWDHLFDDREVAQTDIRFEQQCILYNIGAMHSYLGCLDKRNNDEGIKISCNHFQFAAWAFQKLKDSFSGYDFTSDLNEDVTNFKMNLMLAQAHECILEKSILDKRMPVINAKISAQIAHYYKLSQTISESQEFLSIVGSKQSKELKQYCIFKNNYYSALSLYFSALNSVESKKIGESIGFIQEAQAKITECTKMKYLKDFQETLQYVDYLIESKSKALKKENDFVYNEKIISAENLPELKFTNLVTPIAIDFDNDPEVASPDIFGRLVPMKAHELSSLYSEEKDKILRGINNQVDEKNTQLEQFLEALQINELNLKDFDYLKLPKELLECCASVSVNSQSIRGDLSKAMKKIVDVSVQTRSLIEEIEELFEAEDKEYRLSPDYSSDSSSDDEDINSKKIKKPLTPRKKKLHDLLDRYDTLNKNHDDANQSNAALRDAINSILSNLQILSLPLNELSEKLPKIELISDDESKNTRDMLLTLLSKLDEMKNQRAQLLHRLQRALQDDDITRVIASRQNEITNLSEFFQEQLKKHEQLLTYTNQNLQAQDNILRALADANAAFASERQKILDATKNRNTYVENLINSYQSISGITEKANKGVLFFEKLTEPLQNLLNDVKEFCNTQKKLRQNKNQPNTQFIQNSQPVNFTPLVNPYRKLDSDKNDTFKSEPVSERPRLKDFLPLMKPDTWGQNSRGKPTMPNISNPASAPPVPQQNFPPQQIPSVPNFAPQMNQFQSAPSVPQQNFPPQPITSVPNFAPQVNQFQNIPQNRVPFQNPALNFNSFQHPAQQPTLAVTDQRKLELEKQLKLQQEQILKEQLAKENEIELKRKQLEQQEAQLKYMQQQFQLQQIQIMEQQKQQMLIGQQKQQQALFQEQKQQQLILEKQKQEQFLLEQQKQQQQFFLDKQKLESVQNFQNMGAQAIFSNPQQTQFFPPNIQSVQNPTAMKINTPEMIKVLDEIKPDSVYKPGYLSQMKLPPINHSQVPTIPNINVNPVTLNHIPNFSPVQIPQVQTPINQQYRPNFTPQYNPAPQVLPPQVQEVKPIQQNIPAKSIQPSAIDDLFDLFSGSSTANPIEPILQPIRIDTNLISAQKIEVKTESVEKPSPKNEIKQEIQNLEKNLNNVNLNNNNLNSPRDQMHSNKLNFLSNQSKMEKFVNDVNKFEHHVNTLNVKTLSLNTVLDREWKELNDYQDKLSMSISIARLNPQKNRYQDLLPYDQTRICLQNKQNDYINASNLGHLSQDFDPLNKQPNFIITQLPLSNDFSDFWMMVYQEQIEIIINLCRENEINQNLYFPIDKNVPMSVGNLVIQLQSYKETMYSIQRVMTVQKKDGLNKTVIMLQHKNDMNKVAPVISSVTGIAQNEMPENIGSFLKFVKECENFYLKEQRNRKNPILVHCMNGVSRSAVFILIYSMIQIIDTLSESDFVQPVQLFSDLVLKLVKQMRSKRKYMIQSTYHLKYSYDAVLYYLKDMLIKEGVLVSNEMNYERRSSEIESNVVKDLSVSSIQSIGQDKNGHDHEGPISVNELSDPNKFKLDLNQENLKRKTSKKDFLNAHEKMPLATNDPFSWLEPLKK</sequence>
<feature type="domain" description="Tyrosine specific protein phosphatases" evidence="8">
    <location>
        <begin position="1463"/>
        <end position="1549"/>
    </location>
</feature>
<dbReference type="GO" id="GO:0045022">
    <property type="term" value="P:early endosome to late endosome transport"/>
    <property type="evidence" value="ECO:0007669"/>
    <property type="project" value="TreeGrafter"/>
</dbReference>
<dbReference type="Pfam" id="PF00102">
    <property type="entry name" value="Y_phosphatase"/>
    <property type="match status" value="1"/>
</dbReference>
<comment type="subcellular location">
    <subcellularLocation>
        <location evidence="2">Cytoplasm</location>
    </subcellularLocation>
    <subcellularLocation>
        <location evidence="1">Endosome</location>
    </subcellularLocation>
</comment>
<dbReference type="InterPro" id="IPR000387">
    <property type="entry name" value="Tyr_Pase_dom"/>
</dbReference>
<dbReference type="Pfam" id="PF03097">
    <property type="entry name" value="BRO1"/>
    <property type="match status" value="1"/>
</dbReference>
<keyword evidence="11" id="KW-1185">Reference proteome</keyword>
<dbReference type="PANTHER" id="PTHR23030:SF30">
    <property type="entry name" value="TYROSINE-PROTEIN PHOSPHATASE NON-RECEPTOR TYPE 23"/>
    <property type="match status" value="1"/>
</dbReference>
<protein>
    <recommendedName>
        <fullName evidence="12">Tyrosine-protein phosphatase non-receptor type 23</fullName>
    </recommendedName>
</protein>
<dbReference type="Gene3D" id="1.20.120.560">
    <property type="entry name" value="alix/aip1 in complex with the ypdl late domain"/>
    <property type="match status" value="1"/>
</dbReference>
<keyword evidence="3" id="KW-0963">Cytoplasm</keyword>
<dbReference type="SMART" id="SM00194">
    <property type="entry name" value="PTPc"/>
    <property type="match status" value="1"/>
</dbReference>
<evidence type="ECO:0000313" key="11">
    <source>
        <dbReference type="Proteomes" id="UP000663879"/>
    </source>
</evidence>
<dbReference type="InterPro" id="IPR000242">
    <property type="entry name" value="PTP_cat"/>
</dbReference>
<dbReference type="InterPro" id="IPR004328">
    <property type="entry name" value="BRO1_dom"/>
</dbReference>
<feature type="domain" description="Tyrosine-protein phosphatase" evidence="7">
    <location>
        <begin position="1272"/>
        <end position="1558"/>
    </location>
</feature>
<evidence type="ECO:0000259" key="8">
    <source>
        <dbReference type="PROSITE" id="PS50056"/>
    </source>
</evidence>
<evidence type="ECO:0000256" key="4">
    <source>
        <dbReference type="ARBA" id="ARBA00022753"/>
    </source>
</evidence>
<dbReference type="GO" id="GO:0043328">
    <property type="term" value="P:protein transport to vacuole involved in ubiquitin-dependent protein catabolic process via the multivesicular body sorting pathway"/>
    <property type="evidence" value="ECO:0007669"/>
    <property type="project" value="TreeGrafter"/>
</dbReference>
<dbReference type="InterPro" id="IPR038499">
    <property type="entry name" value="BRO1_sf"/>
</dbReference>
<feature type="region of interest" description="Disordered" evidence="6">
    <location>
        <begin position="475"/>
        <end position="497"/>
    </location>
</feature>
<name>A0A814BGF9_9BILA</name>
<reference evidence="10" key="1">
    <citation type="submission" date="2021-02" db="EMBL/GenBank/DDBJ databases">
        <authorList>
            <person name="Nowell W R."/>
        </authorList>
    </citation>
    <scope>NUCLEOTIDE SEQUENCE</scope>
    <source>
        <strain evidence="10">Ploen Becks lab</strain>
    </source>
</reference>
<comment type="caution">
    <text evidence="10">The sequence shown here is derived from an EMBL/GenBank/DDBJ whole genome shotgun (WGS) entry which is preliminary data.</text>
</comment>
<proteinExistence type="predicted"/>
<evidence type="ECO:0000256" key="3">
    <source>
        <dbReference type="ARBA" id="ARBA00022490"/>
    </source>
</evidence>
<feature type="coiled-coil region" evidence="5">
    <location>
        <begin position="886"/>
        <end position="945"/>
    </location>
</feature>
<dbReference type="Gene3D" id="3.90.190.10">
    <property type="entry name" value="Protein tyrosine phosphatase superfamily"/>
    <property type="match status" value="1"/>
</dbReference>
<feature type="domain" description="BRO1" evidence="9">
    <location>
        <begin position="8"/>
        <end position="397"/>
    </location>
</feature>
<gene>
    <name evidence="10" type="ORF">OXX778_LOCUS12670</name>
</gene>
<accession>A0A814BGF9</accession>
<dbReference type="GO" id="GO:0032456">
    <property type="term" value="P:endocytic recycling"/>
    <property type="evidence" value="ECO:0007669"/>
    <property type="project" value="TreeGrafter"/>
</dbReference>
<dbReference type="Pfam" id="PF13949">
    <property type="entry name" value="ALIX_LYPXL_bnd"/>
    <property type="match status" value="1"/>
</dbReference>
<evidence type="ECO:0008006" key="12">
    <source>
        <dbReference type="Google" id="ProtNLM"/>
    </source>
</evidence>
<dbReference type="InterPro" id="IPR016130">
    <property type="entry name" value="Tyr_Pase_AS"/>
</dbReference>
<evidence type="ECO:0000256" key="6">
    <source>
        <dbReference type="SAM" id="MobiDB-lite"/>
    </source>
</evidence>
<evidence type="ECO:0000313" key="10">
    <source>
        <dbReference type="EMBL" id="CAF0926517.1"/>
    </source>
</evidence>
<dbReference type="InterPro" id="IPR025304">
    <property type="entry name" value="ALIX_V_dom"/>
</dbReference>
<keyword evidence="4" id="KW-0967">Endosome</keyword>
<dbReference type="PROSITE" id="PS00383">
    <property type="entry name" value="TYR_PHOSPHATASE_1"/>
    <property type="match status" value="1"/>
</dbReference>
<dbReference type="PROSITE" id="PS51180">
    <property type="entry name" value="BRO1"/>
    <property type="match status" value="1"/>
</dbReference>
<keyword evidence="5" id="KW-0175">Coiled coil</keyword>
<evidence type="ECO:0000256" key="2">
    <source>
        <dbReference type="ARBA" id="ARBA00004496"/>
    </source>
</evidence>
<feature type="coiled-coil region" evidence="5">
    <location>
        <begin position="573"/>
        <end position="600"/>
    </location>
</feature>
<dbReference type="GO" id="GO:0004725">
    <property type="term" value="F:protein tyrosine phosphatase activity"/>
    <property type="evidence" value="ECO:0007669"/>
    <property type="project" value="InterPro"/>
</dbReference>
<evidence type="ECO:0000256" key="1">
    <source>
        <dbReference type="ARBA" id="ARBA00004177"/>
    </source>
</evidence>
<dbReference type="Gene3D" id="1.20.140.50">
    <property type="entry name" value="alix/aip1 like domains"/>
    <property type="match status" value="1"/>
</dbReference>
<dbReference type="SUPFAM" id="SSF52799">
    <property type="entry name" value="(Phosphotyrosine protein) phosphatases II"/>
    <property type="match status" value="1"/>
</dbReference>
<feature type="compositionally biased region" description="Polar residues" evidence="6">
    <location>
        <begin position="783"/>
        <end position="800"/>
    </location>
</feature>
<dbReference type="InterPro" id="IPR003595">
    <property type="entry name" value="Tyr_Pase_cat"/>
</dbReference>
<dbReference type="PRINTS" id="PR00700">
    <property type="entry name" value="PRTYPHPHTASE"/>
</dbReference>
<organism evidence="10 11">
    <name type="scientific">Brachionus calyciflorus</name>
    <dbReference type="NCBI Taxonomy" id="104777"/>
    <lineage>
        <taxon>Eukaryota</taxon>
        <taxon>Metazoa</taxon>
        <taxon>Spiralia</taxon>
        <taxon>Gnathifera</taxon>
        <taxon>Rotifera</taxon>
        <taxon>Eurotatoria</taxon>
        <taxon>Monogononta</taxon>
        <taxon>Pseudotrocha</taxon>
        <taxon>Ploima</taxon>
        <taxon>Brachionidae</taxon>
        <taxon>Brachionus</taxon>
    </lineage>
</organism>
<dbReference type="Proteomes" id="UP000663879">
    <property type="component" value="Unassembled WGS sequence"/>
</dbReference>
<dbReference type="EMBL" id="CAJNOC010002328">
    <property type="protein sequence ID" value="CAF0926517.1"/>
    <property type="molecule type" value="Genomic_DNA"/>
</dbReference>
<dbReference type="PANTHER" id="PTHR23030">
    <property type="entry name" value="PCD6 INTERACTING PROTEIN-RELATED"/>
    <property type="match status" value="1"/>
</dbReference>
<dbReference type="SMART" id="SM00404">
    <property type="entry name" value="PTPc_motif"/>
    <property type="match status" value="1"/>
</dbReference>